<feature type="DNA-binding region" evidence="16">
    <location>
        <begin position="558"/>
        <end position="577"/>
    </location>
</feature>
<dbReference type="InterPro" id="IPR003593">
    <property type="entry name" value="AAA+_ATPase"/>
</dbReference>
<evidence type="ECO:0000256" key="17">
    <source>
        <dbReference type="SAM" id="MobiDB-lite"/>
    </source>
</evidence>
<comment type="subunit">
    <text evidence="3">Component of the NuA4 histone acetyltransferase complex.</text>
</comment>
<protein>
    <recommendedName>
        <fullName evidence="16">ATP-dependent DNA helicase PIF1</fullName>
        <ecNumber evidence="16">5.6.2.3</ecNumber>
    </recommendedName>
    <alternativeName>
        <fullName evidence="16">DNA 5'-3' helicase PIF1</fullName>
    </alternativeName>
    <alternativeName>
        <fullName evidence="16">DNA repair and recombination helicase PIF1</fullName>
    </alternativeName>
</protein>
<dbReference type="SMART" id="SM00382">
    <property type="entry name" value="AAA"/>
    <property type="match status" value="1"/>
</dbReference>
<dbReference type="GO" id="GO:0016787">
    <property type="term" value="F:hydrolase activity"/>
    <property type="evidence" value="ECO:0007669"/>
    <property type="project" value="UniProtKB-KW"/>
</dbReference>
<dbReference type="GO" id="GO:0006310">
    <property type="term" value="P:DNA recombination"/>
    <property type="evidence" value="ECO:0007669"/>
    <property type="project" value="UniProtKB-UniRule"/>
</dbReference>
<dbReference type="VEuPathDB" id="FungiDB:F4678DRAFT_474207"/>
<dbReference type="SMART" id="SM00298">
    <property type="entry name" value="CHROMO"/>
    <property type="match status" value="2"/>
</dbReference>
<dbReference type="GO" id="GO:0000723">
    <property type="term" value="P:telomere maintenance"/>
    <property type="evidence" value="ECO:0007669"/>
    <property type="project" value="InterPro"/>
</dbReference>
<dbReference type="InterPro" id="IPR048293">
    <property type="entry name" value="PIF1_RRM3_pfh1"/>
</dbReference>
<evidence type="ECO:0000256" key="16">
    <source>
        <dbReference type="HAMAP-Rule" id="MF_03176"/>
    </source>
</evidence>
<evidence type="ECO:0000256" key="4">
    <source>
        <dbReference type="ARBA" id="ARBA00022741"/>
    </source>
</evidence>
<keyword evidence="20" id="KW-1185">Reference proteome</keyword>
<evidence type="ECO:0000256" key="11">
    <source>
        <dbReference type="ARBA" id="ARBA00023172"/>
    </source>
</evidence>
<dbReference type="InterPro" id="IPR051055">
    <property type="entry name" value="PIF1_helicase"/>
</dbReference>
<name>A0A9W8NAJ3_9PEZI</name>
<dbReference type="CDD" id="cd18809">
    <property type="entry name" value="SF1_C_RecD"/>
    <property type="match status" value="1"/>
</dbReference>
<dbReference type="GO" id="GO:0006281">
    <property type="term" value="P:DNA repair"/>
    <property type="evidence" value="ECO:0007669"/>
    <property type="project" value="UniProtKB-UniRule"/>
</dbReference>
<evidence type="ECO:0000256" key="5">
    <source>
        <dbReference type="ARBA" id="ARBA00022763"/>
    </source>
</evidence>
<comment type="caution">
    <text evidence="19">The sequence shown here is derived from an EMBL/GenBank/DDBJ whole genome shotgun (WGS) entry which is preliminary data.</text>
</comment>
<dbReference type="GO" id="GO:0005524">
    <property type="term" value="F:ATP binding"/>
    <property type="evidence" value="ECO:0007669"/>
    <property type="project" value="UniProtKB-UniRule"/>
</dbReference>
<dbReference type="GO" id="GO:0005739">
    <property type="term" value="C:mitochondrion"/>
    <property type="evidence" value="ECO:0007669"/>
    <property type="project" value="UniProtKB-SubCell"/>
</dbReference>
<feature type="domain" description="Chromo" evidence="18">
    <location>
        <begin position="818"/>
        <end position="880"/>
    </location>
</feature>
<evidence type="ECO:0000256" key="8">
    <source>
        <dbReference type="ARBA" id="ARBA00022840"/>
    </source>
</evidence>
<evidence type="ECO:0000256" key="10">
    <source>
        <dbReference type="ARBA" id="ARBA00023128"/>
    </source>
</evidence>
<dbReference type="InterPro" id="IPR027417">
    <property type="entry name" value="P-loop_NTPase"/>
</dbReference>
<evidence type="ECO:0000256" key="3">
    <source>
        <dbReference type="ARBA" id="ARBA00011353"/>
    </source>
</evidence>
<keyword evidence="13 16" id="KW-0413">Isomerase</keyword>
<dbReference type="CDD" id="cd00024">
    <property type="entry name" value="CD_CSD"/>
    <property type="match status" value="2"/>
</dbReference>
<dbReference type="CDD" id="cd18037">
    <property type="entry name" value="DEXSc_Pif1_like"/>
    <property type="match status" value="1"/>
</dbReference>
<evidence type="ECO:0000313" key="19">
    <source>
        <dbReference type="EMBL" id="KAJ3565680.1"/>
    </source>
</evidence>
<comment type="cofactor">
    <cofactor evidence="1 16">
        <name>Mg(2+)</name>
        <dbReference type="ChEBI" id="CHEBI:18420"/>
    </cofactor>
</comment>
<evidence type="ECO:0000256" key="7">
    <source>
        <dbReference type="ARBA" id="ARBA00022806"/>
    </source>
</evidence>
<evidence type="ECO:0000256" key="15">
    <source>
        <dbReference type="ARBA" id="ARBA00048954"/>
    </source>
</evidence>
<dbReference type="AlphaFoldDB" id="A0A9W8NAJ3"/>
<evidence type="ECO:0000256" key="14">
    <source>
        <dbReference type="ARBA" id="ARBA00023242"/>
    </source>
</evidence>
<dbReference type="HAMAP" id="MF_03176">
    <property type="entry name" value="PIF1"/>
    <property type="match status" value="1"/>
</dbReference>
<keyword evidence="7 16" id="KW-0347">Helicase</keyword>
<comment type="catalytic activity">
    <reaction evidence="15 16">
        <text>ATP + H2O = ADP + phosphate + H(+)</text>
        <dbReference type="Rhea" id="RHEA:13065"/>
        <dbReference type="ChEBI" id="CHEBI:15377"/>
        <dbReference type="ChEBI" id="CHEBI:15378"/>
        <dbReference type="ChEBI" id="CHEBI:30616"/>
        <dbReference type="ChEBI" id="CHEBI:43474"/>
        <dbReference type="ChEBI" id="CHEBI:456216"/>
        <dbReference type="EC" id="5.6.2.3"/>
    </reaction>
</comment>
<dbReference type="Pfam" id="PF00385">
    <property type="entry name" value="Chromo"/>
    <property type="match status" value="2"/>
</dbReference>
<reference evidence="19" key="1">
    <citation type="submission" date="2022-07" db="EMBL/GenBank/DDBJ databases">
        <title>Genome Sequence of Xylaria arbuscula.</title>
        <authorList>
            <person name="Buettner E."/>
        </authorList>
    </citation>
    <scope>NUCLEOTIDE SEQUENCE</scope>
    <source>
        <strain evidence="19">VT107</strain>
    </source>
</reference>
<feature type="domain" description="Chromo" evidence="18">
    <location>
        <begin position="744"/>
        <end position="799"/>
    </location>
</feature>
<accession>A0A9W8NAJ3</accession>
<keyword evidence="11 16" id="KW-0233">DNA recombination</keyword>
<evidence type="ECO:0000256" key="9">
    <source>
        <dbReference type="ARBA" id="ARBA00023125"/>
    </source>
</evidence>
<dbReference type="InterPro" id="IPR049163">
    <property type="entry name" value="Pif1-like_2B_dom"/>
</dbReference>
<proteinExistence type="inferred from homology"/>
<dbReference type="Pfam" id="PF21530">
    <property type="entry name" value="Pif1_2B_dom"/>
    <property type="match status" value="1"/>
</dbReference>
<dbReference type="GO" id="GO:0043139">
    <property type="term" value="F:5'-3' DNA helicase activity"/>
    <property type="evidence" value="ECO:0007669"/>
    <property type="project" value="UniProtKB-UniRule"/>
</dbReference>
<dbReference type="PANTHER" id="PTHR47642:SF5">
    <property type="entry name" value="ATP-DEPENDENT DNA HELICASE"/>
    <property type="match status" value="1"/>
</dbReference>
<feature type="binding site" evidence="16">
    <location>
        <begin position="162"/>
        <end position="169"/>
    </location>
    <ligand>
        <name>ATP</name>
        <dbReference type="ChEBI" id="CHEBI:30616"/>
    </ligand>
</feature>
<keyword evidence="6 16" id="KW-0378">Hydrolase</keyword>
<comment type="subunit">
    <text evidence="16">Monomer.</text>
</comment>
<feature type="region of interest" description="Disordered" evidence="17">
    <location>
        <begin position="605"/>
        <end position="662"/>
    </location>
</feature>
<dbReference type="InterPro" id="IPR010285">
    <property type="entry name" value="DNA_helicase_pif1-like_DEAD"/>
</dbReference>
<keyword evidence="5 16" id="KW-0227">DNA damage</keyword>
<dbReference type="GO" id="GO:0003697">
    <property type="term" value="F:single-stranded DNA binding"/>
    <property type="evidence" value="ECO:0007669"/>
    <property type="project" value="UniProtKB-ARBA"/>
</dbReference>
<sequence length="888" mass="99232">MTSQLHLNSDKPPWEFTSSTNSNLTHIQRATNGENQAVPHPPPPASKHHHGITIIPPARHIISSQLKDDCLLPSINHKNLKRNLPEQFVSDLCNPAREKLPKAGRQGNWKQTTLPWHTNQSATISEGHGSQHIDASTITLNSEQKYVLDLVMNKKRNVFFTGPAGTGKSVLMRAIISGLRKRWVHDPKRLGITALTGLAACNIGGQTLHSFAGIGLGKEDLPTLVEKVRQNHKTKKRWLHTSALIIDEISMVDGDLFDKLSQLACAIRKSTRPFGGIQLIMTGDFFQLPPVPDGHQKEVRFAFDSAAWVPCIDCTIGLTQVFRQRDPEFTNMLNEIRLGTISRDTVHEFERLSRPLNFDDGIEVTELFPTRREVAQANESRLGRLPGQTHHYEAYDKGVPKLRNKLLANIMAPKALDLKVGAQVMLIKKVDDTLVNGSLGKVINFMSKAMFDAREANNELLCSVNQADTRSKPSTQNPEPAGRFNEYPVVQFNGADETGRILHCTPELWKVESPTGEVRAARRQLPLILAWALSIHKAQGQTLYRVKVDLERTFEKGQAYVALSRAVSKDGLQVLGFKQSKVIAHPRVIQFYRTLASPSLSRLRTVASGSPPLRLDAESTEPQRSFDVESVASVLGQDPNSNVESSTETPPPSRPSHCHETHTATKQLEALPILTEDGMNLALRDNQQETNPTANSQVNQPPTTKPLANVVDESCLRGKDKAHQIGPNSSNQAEDSDYDDREVREIANLLRHRMSGDQSGTVELLVHWVGESEGDATWEAEEEIQRGAGEMLYTYWETQGRRQSVLFYKPENPPAEMYHVFNVLGHKMRRGGFQFEVQWVGHSSEPHETTMESESKLQKIAPELLDKYWRRTGGRASHLAAHSRAERL</sequence>
<comment type="subcellular location">
    <subcellularLocation>
        <location evidence="2">Nucleus</location>
        <location evidence="2">Nucleolus</location>
    </subcellularLocation>
    <subcellularLocation>
        <location evidence="16">Nucleus</location>
    </subcellularLocation>
    <subcellularLocation>
        <location evidence="16">Mitochondrion</location>
    </subcellularLocation>
</comment>
<dbReference type="Pfam" id="PF05970">
    <property type="entry name" value="PIF1"/>
    <property type="match status" value="1"/>
</dbReference>
<keyword evidence="8 16" id="KW-0067">ATP-binding</keyword>
<dbReference type="InterPro" id="IPR000953">
    <property type="entry name" value="Chromo/chromo_shadow_dom"/>
</dbReference>
<keyword evidence="4 16" id="KW-0547">Nucleotide-binding</keyword>
<comment type="function">
    <text evidence="16">DNA-dependent ATPase and 5'-3' DNA helicase required for the maintenance of both mitochondrial and nuclear genome stability.</text>
</comment>
<evidence type="ECO:0000256" key="6">
    <source>
        <dbReference type="ARBA" id="ARBA00022801"/>
    </source>
</evidence>
<dbReference type="GO" id="GO:0005730">
    <property type="term" value="C:nucleolus"/>
    <property type="evidence" value="ECO:0007669"/>
    <property type="project" value="UniProtKB-SubCell"/>
</dbReference>
<dbReference type="FunFam" id="3.40.50.300:FF:001226">
    <property type="entry name" value="ATP-dependent DNA helicase PIF1"/>
    <property type="match status" value="1"/>
</dbReference>
<dbReference type="VEuPathDB" id="FungiDB:F4678DRAFT_185710"/>
<dbReference type="Gene3D" id="3.40.50.300">
    <property type="entry name" value="P-loop containing nucleotide triphosphate hydrolases"/>
    <property type="match status" value="1"/>
</dbReference>
<evidence type="ECO:0000256" key="13">
    <source>
        <dbReference type="ARBA" id="ARBA00023235"/>
    </source>
</evidence>
<keyword evidence="10 16" id="KW-0496">Mitochondrion</keyword>
<dbReference type="PANTHER" id="PTHR47642">
    <property type="entry name" value="ATP-DEPENDENT DNA HELICASE"/>
    <property type="match status" value="1"/>
</dbReference>
<dbReference type="SUPFAM" id="SSF54160">
    <property type="entry name" value="Chromo domain-like"/>
    <property type="match status" value="2"/>
</dbReference>
<gene>
    <name evidence="16" type="primary">PIF1</name>
    <name evidence="19" type="ORF">NPX13_g7417</name>
</gene>
<dbReference type="GO" id="GO:0006338">
    <property type="term" value="P:chromatin remodeling"/>
    <property type="evidence" value="ECO:0007669"/>
    <property type="project" value="UniProtKB-ARBA"/>
</dbReference>
<dbReference type="InterPro" id="IPR023780">
    <property type="entry name" value="Chromo_domain"/>
</dbReference>
<organism evidence="19 20">
    <name type="scientific">Xylaria arbuscula</name>
    <dbReference type="NCBI Taxonomy" id="114810"/>
    <lineage>
        <taxon>Eukaryota</taxon>
        <taxon>Fungi</taxon>
        <taxon>Dikarya</taxon>
        <taxon>Ascomycota</taxon>
        <taxon>Pezizomycotina</taxon>
        <taxon>Sordariomycetes</taxon>
        <taxon>Xylariomycetidae</taxon>
        <taxon>Xylariales</taxon>
        <taxon>Xylariaceae</taxon>
        <taxon>Xylaria</taxon>
    </lineage>
</organism>
<feature type="region of interest" description="Disordered" evidence="17">
    <location>
        <begin position="1"/>
        <end position="20"/>
    </location>
</feature>
<dbReference type="Gene3D" id="2.40.50.40">
    <property type="match status" value="2"/>
</dbReference>
<dbReference type="EMBL" id="JANPWZ010001455">
    <property type="protein sequence ID" value="KAJ3565680.1"/>
    <property type="molecule type" value="Genomic_DNA"/>
</dbReference>
<dbReference type="EC" id="5.6.2.3" evidence="16"/>
<evidence type="ECO:0000256" key="12">
    <source>
        <dbReference type="ARBA" id="ARBA00023204"/>
    </source>
</evidence>
<dbReference type="Proteomes" id="UP001148614">
    <property type="component" value="Unassembled WGS sequence"/>
</dbReference>
<keyword evidence="14 16" id="KW-0539">Nucleus</keyword>
<keyword evidence="9 16" id="KW-0238">DNA-binding</keyword>
<dbReference type="PROSITE" id="PS50013">
    <property type="entry name" value="CHROMO_2"/>
    <property type="match status" value="2"/>
</dbReference>
<evidence type="ECO:0000259" key="18">
    <source>
        <dbReference type="PROSITE" id="PS50013"/>
    </source>
</evidence>
<evidence type="ECO:0000256" key="1">
    <source>
        <dbReference type="ARBA" id="ARBA00001946"/>
    </source>
</evidence>
<evidence type="ECO:0000313" key="20">
    <source>
        <dbReference type="Proteomes" id="UP001148614"/>
    </source>
</evidence>
<keyword evidence="12 16" id="KW-0234">DNA repair</keyword>
<comment type="similarity">
    <text evidence="16">Belongs to the helicase family. PIF1 subfamily.</text>
</comment>
<dbReference type="SUPFAM" id="SSF52540">
    <property type="entry name" value="P-loop containing nucleoside triphosphate hydrolases"/>
    <property type="match status" value="2"/>
</dbReference>
<feature type="region of interest" description="Disordered" evidence="17">
    <location>
        <begin position="719"/>
        <end position="740"/>
    </location>
</feature>
<evidence type="ECO:0000256" key="2">
    <source>
        <dbReference type="ARBA" id="ARBA00004604"/>
    </source>
</evidence>
<dbReference type="InterPro" id="IPR016197">
    <property type="entry name" value="Chromo-like_dom_sf"/>
</dbReference>